<dbReference type="RefSeq" id="XP_009844010.1">
    <property type="nucleotide sequence ID" value="XM_009845708.1"/>
</dbReference>
<dbReference type="PANTHER" id="PTHR43169">
    <property type="entry name" value="EXSB FAMILY PROTEIN"/>
    <property type="match status" value="1"/>
</dbReference>
<accession>W4FGB5</accession>
<dbReference type="GeneID" id="20819058"/>
<dbReference type="Gene3D" id="3.40.50.620">
    <property type="entry name" value="HUPs"/>
    <property type="match status" value="1"/>
</dbReference>
<evidence type="ECO:0000313" key="2">
    <source>
        <dbReference type="EMBL" id="ETV66480.1"/>
    </source>
</evidence>
<organism evidence="2">
    <name type="scientific">Aphanomyces astaci</name>
    <name type="common">Crayfish plague agent</name>
    <dbReference type="NCBI Taxonomy" id="112090"/>
    <lineage>
        <taxon>Eukaryota</taxon>
        <taxon>Sar</taxon>
        <taxon>Stramenopiles</taxon>
        <taxon>Oomycota</taxon>
        <taxon>Saprolegniomycetes</taxon>
        <taxon>Saprolegniales</taxon>
        <taxon>Verrucalvaceae</taxon>
        <taxon>Aphanomyces</taxon>
    </lineage>
</organism>
<dbReference type="VEuPathDB" id="FungiDB:H257_17062"/>
<protein>
    <recommendedName>
        <fullName evidence="1">NAD/GMP synthase domain-containing protein</fullName>
    </recommendedName>
</protein>
<dbReference type="AlphaFoldDB" id="W4FGB5"/>
<feature type="domain" description="NAD/GMP synthase" evidence="1">
    <location>
        <begin position="5"/>
        <end position="75"/>
    </location>
</feature>
<dbReference type="GO" id="GO:0006163">
    <property type="term" value="P:purine nucleotide metabolic process"/>
    <property type="evidence" value="ECO:0007669"/>
    <property type="project" value="UniProtKB-ARBA"/>
</dbReference>
<reference evidence="2" key="1">
    <citation type="submission" date="2013-12" db="EMBL/GenBank/DDBJ databases">
        <title>The Genome Sequence of Aphanomyces astaci APO3.</title>
        <authorList>
            <consortium name="The Broad Institute Genomics Platform"/>
            <person name="Russ C."/>
            <person name="Tyler B."/>
            <person name="van West P."/>
            <person name="Dieguez-Uribeondo J."/>
            <person name="Young S.K."/>
            <person name="Zeng Q."/>
            <person name="Gargeya S."/>
            <person name="Fitzgerald M."/>
            <person name="Abouelleil A."/>
            <person name="Alvarado L."/>
            <person name="Chapman S.B."/>
            <person name="Gainer-Dewar J."/>
            <person name="Goldberg J."/>
            <person name="Griggs A."/>
            <person name="Gujja S."/>
            <person name="Hansen M."/>
            <person name="Howarth C."/>
            <person name="Imamovic A."/>
            <person name="Ireland A."/>
            <person name="Larimer J."/>
            <person name="McCowan C."/>
            <person name="Murphy C."/>
            <person name="Pearson M."/>
            <person name="Poon T.W."/>
            <person name="Priest M."/>
            <person name="Roberts A."/>
            <person name="Saif S."/>
            <person name="Shea T."/>
            <person name="Sykes S."/>
            <person name="Wortman J."/>
            <person name="Nusbaum C."/>
            <person name="Birren B."/>
        </authorList>
    </citation>
    <scope>NUCLEOTIDE SEQUENCE [LARGE SCALE GENOMIC DNA]</scope>
    <source>
        <strain evidence="2">APO3</strain>
    </source>
</reference>
<dbReference type="InterPro" id="IPR014729">
    <property type="entry name" value="Rossmann-like_a/b/a_fold"/>
</dbReference>
<dbReference type="EMBL" id="KI913210">
    <property type="protein sequence ID" value="ETV66480.1"/>
    <property type="molecule type" value="Genomic_DNA"/>
</dbReference>
<dbReference type="PIRSF" id="PIRSF006661">
    <property type="entry name" value="PP-lp_UCP006661"/>
    <property type="match status" value="1"/>
</dbReference>
<dbReference type="InterPro" id="IPR052188">
    <property type="entry name" value="Ni-pincer_cofactor_biosynth"/>
</dbReference>
<dbReference type="GO" id="GO:0016783">
    <property type="term" value="F:sulfurtransferase activity"/>
    <property type="evidence" value="ECO:0007669"/>
    <property type="project" value="InterPro"/>
</dbReference>
<sequence>MLDQLLARVRQAGSSKHVNIVAYSGGVDSSLVAALVHRVFPENSIACLGVSAALPQDQLLLARNVASAIGIPLWEARTSEGNDPRYVENKGQSCYYCKTNLYTTLNQVAAHVKAQGCSSSPGVIPVMFNGTNADDKLDPTRLGLVAATEFQVVSPLEHLSKASVRQISKDLGLPNWNYAASPCLRSRLAFGVSANPDHLARIEKAEGEVRSSLALARTDNLRVRFLANNRAAVELDAEKERALLPTQIHHVETICRDLGFDHVVVRSFKSGSVSGYTPSSSSGP</sequence>
<dbReference type="CDD" id="cd01990">
    <property type="entry name" value="LarE-like"/>
    <property type="match status" value="1"/>
</dbReference>
<dbReference type="SUPFAM" id="SSF52402">
    <property type="entry name" value="Adenine nucleotide alpha hydrolases-like"/>
    <property type="match status" value="1"/>
</dbReference>
<proteinExistence type="predicted"/>
<dbReference type="OrthoDB" id="42985at2759"/>
<dbReference type="Pfam" id="PF02540">
    <property type="entry name" value="NAD_synthase"/>
    <property type="match status" value="1"/>
</dbReference>
<gene>
    <name evidence="2" type="ORF">H257_17062</name>
</gene>
<dbReference type="PANTHER" id="PTHR43169:SF2">
    <property type="entry name" value="NAD_GMP SYNTHASE DOMAIN-CONTAINING PROTEIN"/>
    <property type="match status" value="1"/>
</dbReference>
<dbReference type="InterPro" id="IPR022310">
    <property type="entry name" value="NAD/GMP_synthase"/>
</dbReference>
<name>W4FGB5_APHAT</name>
<evidence type="ECO:0000259" key="1">
    <source>
        <dbReference type="Pfam" id="PF02540"/>
    </source>
</evidence>
<dbReference type="InterPro" id="IPR005232">
    <property type="entry name" value="LarE"/>
</dbReference>